<name>A0AAD7C0F0_9AGAR</name>
<keyword evidence="2" id="KW-1185">Reference proteome</keyword>
<accession>A0AAD7C0F0</accession>
<comment type="caution">
    <text evidence="1">The sequence shown here is derived from an EMBL/GenBank/DDBJ whole genome shotgun (WGS) entry which is preliminary data.</text>
</comment>
<organism evidence="1 2">
    <name type="scientific">Roridomyces roridus</name>
    <dbReference type="NCBI Taxonomy" id="1738132"/>
    <lineage>
        <taxon>Eukaryota</taxon>
        <taxon>Fungi</taxon>
        <taxon>Dikarya</taxon>
        <taxon>Basidiomycota</taxon>
        <taxon>Agaricomycotina</taxon>
        <taxon>Agaricomycetes</taxon>
        <taxon>Agaricomycetidae</taxon>
        <taxon>Agaricales</taxon>
        <taxon>Marasmiineae</taxon>
        <taxon>Mycenaceae</taxon>
        <taxon>Roridomyces</taxon>
    </lineage>
</organism>
<evidence type="ECO:0000313" key="2">
    <source>
        <dbReference type="Proteomes" id="UP001221142"/>
    </source>
</evidence>
<dbReference type="Proteomes" id="UP001221142">
    <property type="component" value="Unassembled WGS sequence"/>
</dbReference>
<proteinExistence type="predicted"/>
<dbReference type="AlphaFoldDB" id="A0AAD7C0F0"/>
<dbReference type="EMBL" id="JARKIF010000007">
    <property type="protein sequence ID" value="KAJ7635322.1"/>
    <property type="molecule type" value="Genomic_DNA"/>
</dbReference>
<reference evidence="1" key="1">
    <citation type="submission" date="2023-03" db="EMBL/GenBank/DDBJ databases">
        <title>Massive genome expansion in bonnet fungi (Mycena s.s.) driven by repeated elements and novel gene families across ecological guilds.</title>
        <authorList>
            <consortium name="Lawrence Berkeley National Laboratory"/>
            <person name="Harder C.B."/>
            <person name="Miyauchi S."/>
            <person name="Viragh M."/>
            <person name="Kuo A."/>
            <person name="Thoen E."/>
            <person name="Andreopoulos B."/>
            <person name="Lu D."/>
            <person name="Skrede I."/>
            <person name="Drula E."/>
            <person name="Henrissat B."/>
            <person name="Morin E."/>
            <person name="Kohler A."/>
            <person name="Barry K."/>
            <person name="LaButti K."/>
            <person name="Morin E."/>
            <person name="Salamov A."/>
            <person name="Lipzen A."/>
            <person name="Mereny Z."/>
            <person name="Hegedus B."/>
            <person name="Baldrian P."/>
            <person name="Stursova M."/>
            <person name="Weitz H."/>
            <person name="Taylor A."/>
            <person name="Grigoriev I.V."/>
            <person name="Nagy L.G."/>
            <person name="Martin F."/>
            <person name="Kauserud H."/>
        </authorList>
    </citation>
    <scope>NUCLEOTIDE SEQUENCE</scope>
    <source>
        <strain evidence="1">9284</strain>
    </source>
</reference>
<evidence type="ECO:0000313" key="1">
    <source>
        <dbReference type="EMBL" id="KAJ7635322.1"/>
    </source>
</evidence>
<sequence>MDRKINMPEILDIIFRLVCNPRKSGDAGTESLAALARTCTTFRNPALNILWCHQSSVQSALTLFPQDLWVSNQTKFEFMYFARVRSFKIDSMVELPIDVLQALALQCPTTHMFPNLRNIKWFRLYNEPNILPVLQIFSAPRLASIGLTPGHSEEELVALRTLDPYANTIPLIRAVTTELVRALPKLETFQAKINVETFMELLKLLNLQSVRGNVVQYPETTPSFAASAFPALRKLSIAIRPKLIIQLLSTVHFHTFASLKLTFDAGLGTTLPNAATIASLYTAIAGHCSPSSLTMLSIRDSHLYAENPDVEIPLGGDFESYAVGPDALRILKPFTNLTSLILEPYHGFDIKDTTILKMAPSWLNL</sequence>
<evidence type="ECO:0008006" key="3">
    <source>
        <dbReference type="Google" id="ProtNLM"/>
    </source>
</evidence>
<protein>
    <recommendedName>
        <fullName evidence="3">F-box domain-containing protein</fullName>
    </recommendedName>
</protein>
<gene>
    <name evidence="1" type="ORF">FB45DRAFT_1057183</name>
</gene>